<name>T0L2P9_9MICR</name>
<gene>
    <name evidence="1" type="ORF">NAPIS_ORF00585</name>
</gene>
<organism evidence="1 2">
    <name type="scientific">Vairimorpha apis BRL 01</name>
    <dbReference type="NCBI Taxonomy" id="1037528"/>
    <lineage>
        <taxon>Eukaryota</taxon>
        <taxon>Fungi</taxon>
        <taxon>Fungi incertae sedis</taxon>
        <taxon>Microsporidia</taxon>
        <taxon>Nosematidae</taxon>
        <taxon>Vairimorpha</taxon>
    </lineage>
</organism>
<sequence>MSSLQKQETHIYDVKSNKFIKDSLSVHHDLYKKVIDGQRKNVSQNEYKSSTIIPHIKSDDEDTLLFIEPSFVKDKYLNEKVRMQDHEELEMYFNICEEFNVLDVFGDIKDVTNNSPNKWV</sequence>
<evidence type="ECO:0000313" key="1">
    <source>
        <dbReference type="EMBL" id="EQB61827.1"/>
    </source>
</evidence>
<dbReference type="EMBL" id="KE647080">
    <property type="protein sequence ID" value="EQB61827.1"/>
    <property type="molecule type" value="Genomic_DNA"/>
</dbReference>
<protein>
    <submittedName>
        <fullName evidence="1">Uncharacterized protein</fullName>
    </submittedName>
</protein>
<evidence type="ECO:0000313" key="2">
    <source>
        <dbReference type="Proteomes" id="UP000053780"/>
    </source>
</evidence>
<dbReference type="AlphaFoldDB" id="T0L2P9"/>
<keyword evidence="2" id="KW-1185">Reference proteome</keyword>
<reference evidence="1 2" key="1">
    <citation type="journal article" date="2013" name="BMC Genomics">
        <title>Genome sequencing and comparative genomics of honey bee microsporidia, Nosema apis reveal novel insights into host-parasite interactions.</title>
        <authorList>
            <person name="Chen Yp."/>
            <person name="Pettis J.S."/>
            <person name="Zhao Y."/>
            <person name="Liu X."/>
            <person name="Tallon L.J."/>
            <person name="Sadzewicz L.D."/>
            <person name="Li R."/>
            <person name="Zheng H."/>
            <person name="Huang S."/>
            <person name="Zhang X."/>
            <person name="Hamilton M.C."/>
            <person name="Pernal S.F."/>
            <person name="Melathopoulos A.P."/>
            <person name="Yan X."/>
            <person name="Evans J.D."/>
        </authorList>
    </citation>
    <scope>NUCLEOTIDE SEQUENCE [LARGE SCALE GENOMIC DNA]</scope>
    <source>
        <strain evidence="1 2">BRL 01</strain>
    </source>
</reference>
<dbReference type="OrthoDB" id="2193638at2759"/>
<proteinExistence type="predicted"/>
<accession>T0L2P9</accession>
<dbReference type="VEuPathDB" id="MicrosporidiaDB:NAPIS_ORF00585"/>
<dbReference type="Proteomes" id="UP000053780">
    <property type="component" value="Unassembled WGS sequence"/>
</dbReference>
<dbReference type="HOGENOM" id="CLU_2050284_0_0_1"/>